<gene>
    <name evidence="1" type="ORF">MKW98_025593</name>
</gene>
<reference evidence="1" key="1">
    <citation type="submission" date="2022-04" db="EMBL/GenBank/DDBJ databases">
        <title>A functionally conserved STORR gene fusion in Papaver species that diverged 16.8 million years ago.</title>
        <authorList>
            <person name="Catania T."/>
        </authorList>
    </citation>
    <scope>NUCLEOTIDE SEQUENCE</scope>
    <source>
        <strain evidence="1">S-188037</strain>
    </source>
</reference>
<dbReference type="EMBL" id="JAJJMB010011896">
    <property type="protein sequence ID" value="KAI3895802.1"/>
    <property type="molecule type" value="Genomic_DNA"/>
</dbReference>
<feature type="non-terminal residue" evidence="1">
    <location>
        <position position="1"/>
    </location>
</feature>
<protein>
    <submittedName>
        <fullName evidence="1">Uncharacterized protein</fullName>
    </submittedName>
</protein>
<sequence length="51" mass="6066">GGGFELAPCRQTQLGFTFYFPVKQVLEQTQHIWSVHMRFPSDMDFYPNQER</sequence>
<keyword evidence="2" id="KW-1185">Reference proteome</keyword>
<proteinExistence type="predicted"/>
<evidence type="ECO:0000313" key="2">
    <source>
        <dbReference type="Proteomes" id="UP001202328"/>
    </source>
</evidence>
<organism evidence="1 2">
    <name type="scientific">Papaver atlanticum</name>
    <dbReference type="NCBI Taxonomy" id="357466"/>
    <lineage>
        <taxon>Eukaryota</taxon>
        <taxon>Viridiplantae</taxon>
        <taxon>Streptophyta</taxon>
        <taxon>Embryophyta</taxon>
        <taxon>Tracheophyta</taxon>
        <taxon>Spermatophyta</taxon>
        <taxon>Magnoliopsida</taxon>
        <taxon>Ranunculales</taxon>
        <taxon>Papaveraceae</taxon>
        <taxon>Papaveroideae</taxon>
        <taxon>Papaver</taxon>
    </lineage>
</organism>
<dbReference type="AlphaFoldDB" id="A0AAD4XCX5"/>
<comment type="caution">
    <text evidence="1">The sequence shown here is derived from an EMBL/GenBank/DDBJ whole genome shotgun (WGS) entry which is preliminary data.</text>
</comment>
<feature type="non-terminal residue" evidence="1">
    <location>
        <position position="51"/>
    </location>
</feature>
<name>A0AAD4XCX5_9MAGN</name>
<accession>A0AAD4XCX5</accession>
<dbReference type="Proteomes" id="UP001202328">
    <property type="component" value="Unassembled WGS sequence"/>
</dbReference>
<evidence type="ECO:0000313" key="1">
    <source>
        <dbReference type="EMBL" id="KAI3895802.1"/>
    </source>
</evidence>